<sequence length="94" mass="10633">MHATASEKEKKHVLRKFCSVLIHDPGTIPLCEIEEVELVKGEAAMLMAKFISIIDCNRRAMGSRYMEVIRQIHETTPPDAKKAERRTAVVSRLA</sequence>
<dbReference type="EMBL" id="AZBU02000001">
    <property type="protein sequence ID" value="TMS34381.1"/>
    <property type="molecule type" value="Genomic_DNA"/>
</dbReference>
<accession>A0A4U8UNC5</accession>
<organism evidence="1 2">
    <name type="scientific">Steinernema carpocapsae</name>
    <name type="common">Entomopathogenic nematode</name>
    <dbReference type="NCBI Taxonomy" id="34508"/>
    <lineage>
        <taxon>Eukaryota</taxon>
        <taxon>Metazoa</taxon>
        <taxon>Ecdysozoa</taxon>
        <taxon>Nematoda</taxon>
        <taxon>Chromadorea</taxon>
        <taxon>Rhabditida</taxon>
        <taxon>Tylenchina</taxon>
        <taxon>Panagrolaimomorpha</taxon>
        <taxon>Strongyloidoidea</taxon>
        <taxon>Steinernematidae</taxon>
        <taxon>Steinernema</taxon>
    </lineage>
</organism>
<dbReference type="OrthoDB" id="10630622at2759"/>
<comment type="caution">
    <text evidence="1">The sequence shown here is derived from an EMBL/GenBank/DDBJ whole genome shotgun (WGS) entry which is preliminary data.</text>
</comment>
<keyword evidence="2" id="KW-1185">Reference proteome</keyword>
<name>A0A4U8UNC5_STECR</name>
<evidence type="ECO:0000313" key="1">
    <source>
        <dbReference type="EMBL" id="TMS34381.1"/>
    </source>
</evidence>
<protein>
    <submittedName>
        <fullName evidence="1">Uncharacterized protein</fullName>
    </submittedName>
</protein>
<gene>
    <name evidence="1" type="ORF">L596_001990</name>
</gene>
<dbReference type="Proteomes" id="UP000298663">
    <property type="component" value="Chromosome X"/>
</dbReference>
<proteinExistence type="predicted"/>
<reference evidence="1 2" key="2">
    <citation type="journal article" date="2019" name="G3 (Bethesda)">
        <title>Hybrid Assembly of the Genome of the Entomopathogenic Nematode Steinernema carpocapsae Identifies the X-Chromosome.</title>
        <authorList>
            <person name="Serra L."/>
            <person name="Macchietto M."/>
            <person name="Macias-Munoz A."/>
            <person name="McGill C.J."/>
            <person name="Rodriguez I.M."/>
            <person name="Rodriguez B."/>
            <person name="Murad R."/>
            <person name="Mortazavi A."/>
        </authorList>
    </citation>
    <scope>NUCLEOTIDE SEQUENCE [LARGE SCALE GENOMIC DNA]</scope>
    <source>
        <strain evidence="1 2">ALL</strain>
    </source>
</reference>
<dbReference type="EMBL" id="CM016762">
    <property type="protein sequence ID" value="TMS34381.1"/>
    <property type="molecule type" value="Genomic_DNA"/>
</dbReference>
<evidence type="ECO:0000313" key="2">
    <source>
        <dbReference type="Proteomes" id="UP000298663"/>
    </source>
</evidence>
<reference evidence="1 2" key="1">
    <citation type="journal article" date="2015" name="Genome Biol.">
        <title>Comparative genomics of Steinernema reveals deeply conserved gene regulatory networks.</title>
        <authorList>
            <person name="Dillman A.R."/>
            <person name="Macchietto M."/>
            <person name="Porter C.F."/>
            <person name="Rogers A."/>
            <person name="Williams B."/>
            <person name="Antoshechkin I."/>
            <person name="Lee M.M."/>
            <person name="Goodwin Z."/>
            <person name="Lu X."/>
            <person name="Lewis E.E."/>
            <person name="Goodrich-Blair H."/>
            <person name="Stock S.P."/>
            <person name="Adams B.J."/>
            <person name="Sternberg P.W."/>
            <person name="Mortazavi A."/>
        </authorList>
    </citation>
    <scope>NUCLEOTIDE SEQUENCE [LARGE SCALE GENOMIC DNA]</scope>
    <source>
        <strain evidence="1 2">ALL</strain>
    </source>
</reference>
<dbReference type="AlphaFoldDB" id="A0A4U8UNC5"/>